<proteinExistence type="predicted"/>
<feature type="compositionally biased region" description="Polar residues" evidence="1">
    <location>
        <begin position="441"/>
        <end position="461"/>
    </location>
</feature>
<feature type="compositionally biased region" description="Acidic residues" evidence="1">
    <location>
        <begin position="611"/>
        <end position="630"/>
    </location>
</feature>
<feature type="compositionally biased region" description="Acidic residues" evidence="1">
    <location>
        <begin position="503"/>
        <end position="522"/>
    </location>
</feature>
<feature type="region of interest" description="Disordered" evidence="1">
    <location>
        <begin position="283"/>
        <end position="786"/>
    </location>
</feature>
<reference evidence="3" key="1">
    <citation type="journal article" date="2006" name="Science">
        <title>Phytophthora genome sequences uncover evolutionary origins and mechanisms of pathogenesis.</title>
        <authorList>
            <person name="Tyler B.M."/>
            <person name="Tripathy S."/>
            <person name="Zhang X."/>
            <person name="Dehal P."/>
            <person name="Jiang R.H."/>
            <person name="Aerts A."/>
            <person name="Arredondo F.D."/>
            <person name="Baxter L."/>
            <person name="Bensasson D."/>
            <person name="Beynon J.L."/>
            <person name="Chapman J."/>
            <person name="Damasceno C.M."/>
            <person name="Dorrance A.E."/>
            <person name="Dou D."/>
            <person name="Dickerman A.W."/>
            <person name="Dubchak I.L."/>
            <person name="Garbelotto M."/>
            <person name="Gijzen M."/>
            <person name="Gordon S.G."/>
            <person name="Govers F."/>
            <person name="Grunwald N.J."/>
            <person name="Huang W."/>
            <person name="Ivors K.L."/>
            <person name="Jones R.W."/>
            <person name="Kamoun S."/>
            <person name="Krampis K."/>
            <person name="Lamour K.H."/>
            <person name="Lee M.K."/>
            <person name="McDonald W.H."/>
            <person name="Medina M."/>
            <person name="Meijer H.J."/>
            <person name="Nordberg E.K."/>
            <person name="Maclean D.J."/>
            <person name="Ospina-Giraldo M.D."/>
            <person name="Morris P.F."/>
            <person name="Phuntumart V."/>
            <person name="Putnam N.H."/>
            <person name="Rash S."/>
            <person name="Rose J.K."/>
            <person name="Sakihama Y."/>
            <person name="Salamov A.A."/>
            <person name="Savidor A."/>
            <person name="Scheuring C.F."/>
            <person name="Smith B.M."/>
            <person name="Sobral B.W."/>
            <person name="Terry A."/>
            <person name="Torto-Alalibo T.A."/>
            <person name="Win J."/>
            <person name="Xu Z."/>
            <person name="Zhang H."/>
            <person name="Grigoriev I.V."/>
            <person name="Rokhsar D.S."/>
            <person name="Boore J.L."/>
        </authorList>
    </citation>
    <scope>NUCLEOTIDE SEQUENCE [LARGE SCALE GENOMIC DNA]</scope>
    <source>
        <strain evidence="3">Pr102</strain>
    </source>
</reference>
<dbReference type="EMBL" id="DS566018">
    <property type="status" value="NOT_ANNOTATED_CDS"/>
    <property type="molecule type" value="Genomic_DNA"/>
</dbReference>
<dbReference type="HOGENOM" id="CLU_356990_0_0_1"/>
<feature type="region of interest" description="Disordered" evidence="1">
    <location>
        <begin position="219"/>
        <end position="248"/>
    </location>
</feature>
<sequence length="786" mass="82287">MRWYCVHPSLPLQAELRIRVAPDSSAAERCRISQGRAIAACSPVFQVPGSDAEFASWLQVAYLDATSGETEGGFMMAALPDGMALVTPWEETDFDCCCEVRDPAALLYNGPQETAKSLGAVPNINFLYSLHTFYELSEALPEEAQIAIREFPSKEAQTVGLLSRGETLEVTVRGGNWLQIAGGSVDKAWIMWRTDALELLQEAANVCSSTCKRIPTNVDDTANGSAKEDHVGTADNQTEVPFPDTVDPDMVTVIGDEIEGEQIVDDESYAAAAIASATAIQPAQMAPEEVVTDDSNAADPAPDMNGTAALTYADGGDDDTGGPAVNDDEAEEAEPVQAVPAWDDRPIRPAPTAFDAPGDADNSSAAQDGELQDTHNAADPAPDMNGTAALTYADGGDDDTGGPAVNDDEAEEAEPVQAVPAWDDRPIRPAPTAFDAPGDADNSSAAQDGELQDTQSVQATPSWDDRPIQPAQMAPEEVVTDDSNAADPAPDMNGTAALTYADGGDDDTGGPAVNDDEAEEAEPVQAVPAWDDRPIRPAPTAFDAPGDADNSSAAQDGELQDTQSVQATPSWDDRPIQPAQMAPEEVVTDDSNAADPAPDMNGTAALTYADGGDDDTGGPAVNDDEAEEAEPVQAVPAWDDRPIRPAPTAFDAPGDADNSSAAQDGELQDTQSVQATPSWDDRPIQPAQMAPEEVVTDDSNAADPAPDMNGTAALTYADGGDDDTGGPAVNDDEAEEAEPVQAVPAWDDRPIRPAPTAFDAPGDADNSSAAQDGELQDTQELRWELC</sequence>
<dbReference type="eggNOG" id="ENOG502S37Z">
    <property type="taxonomic scope" value="Eukaryota"/>
</dbReference>
<feature type="compositionally biased region" description="Acidic residues" evidence="1">
    <location>
        <begin position="719"/>
        <end position="738"/>
    </location>
</feature>
<feature type="compositionally biased region" description="Acidic residues" evidence="1">
    <location>
        <begin position="315"/>
        <end position="334"/>
    </location>
</feature>
<protein>
    <submittedName>
        <fullName evidence="2">Uncharacterized protein</fullName>
    </submittedName>
</protein>
<evidence type="ECO:0000313" key="3">
    <source>
        <dbReference type="Proteomes" id="UP000005238"/>
    </source>
</evidence>
<name>H3GKS3_PHYRM</name>
<dbReference type="VEuPathDB" id="FungiDB:KRP23_2029"/>
<accession>H3GKS3</accession>
<dbReference type="InParanoid" id="H3GKS3"/>
<organism evidence="2 3">
    <name type="scientific">Phytophthora ramorum</name>
    <name type="common">Sudden oak death agent</name>
    <dbReference type="NCBI Taxonomy" id="164328"/>
    <lineage>
        <taxon>Eukaryota</taxon>
        <taxon>Sar</taxon>
        <taxon>Stramenopiles</taxon>
        <taxon>Oomycota</taxon>
        <taxon>Peronosporomycetes</taxon>
        <taxon>Peronosporales</taxon>
        <taxon>Peronosporaceae</taxon>
        <taxon>Phytophthora</taxon>
    </lineage>
</organism>
<dbReference type="STRING" id="164328.H3GKS3"/>
<feature type="compositionally biased region" description="Acidic residues" evidence="1">
    <location>
        <begin position="395"/>
        <end position="414"/>
    </location>
</feature>
<evidence type="ECO:0000256" key="1">
    <source>
        <dbReference type="SAM" id="MobiDB-lite"/>
    </source>
</evidence>
<keyword evidence="3" id="KW-1185">Reference proteome</keyword>
<dbReference type="EnsemblProtists" id="Phyra76902">
    <property type="protein sequence ID" value="Phyra76902"/>
    <property type="gene ID" value="Phyra76902"/>
</dbReference>
<feature type="compositionally biased region" description="Polar residues" evidence="1">
    <location>
        <begin position="549"/>
        <end position="569"/>
    </location>
</feature>
<reference evidence="2" key="2">
    <citation type="submission" date="2015-06" db="UniProtKB">
        <authorList>
            <consortium name="EnsemblProtists"/>
        </authorList>
    </citation>
    <scope>IDENTIFICATION</scope>
    <source>
        <strain evidence="2">Pr102</strain>
    </source>
</reference>
<dbReference type="AlphaFoldDB" id="H3GKS3"/>
<dbReference type="VEuPathDB" id="FungiDB:KRP22_8119"/>
<dbReference type="Proteomes" id="UP000005238">
    <property type="component" value="Unassembled WGS sequence"/>
</dbReference>
<feature type="compositionally biased region" description="Polar residues" evidence="1">
    <location>
        <begin position="657"/>
        <end position="677"/>
    </location>
</feature>
<evidence type="ECO:0000313" key="2">
    <source>
        <dbReference type="EnsemblProtists" id="Phyra76902"/>
    </source>
</evidence>